<feature type="compositionally biased region" description="Low complexity" evidence="2">
    <location>
        <begin position="792"/>
        <end position="804"/>
    </location>
</feature>
<dbReference type="InterPro" id="IPR002931">
    <property type="entry name" value="Transglutaminase-like"/>
</dbReference>
<feature type="region of interest" description="Disordered" evidence="2">
    <location>
        <begin position="655"/>
        <end position="841"/>
    </location>
</feature>
<name>A0ABR2ILR5_9EUKA</name>
<keyword evidence="5" id="KW-1185">Reference proteome</keyword>
<dbReference type="SUPFAM" id="SSF54001">
    <property type="entry name" value="Cysteine proteinases"/>
    <property type="match status" value="1"/>
</dbReference>
<feature type="domain" description="Transglutaminase-like" evidence="3">
    <location>
        <begin position="74"/>
        <end position="148"/>
    </location>
</feature>
<evidence type="ECO:0000313" key="5">
    <source>
        <dbReference type="Proteomes" id="UP001470230"/>
    </source>
</evidence>
<dbReference type="EMBL" id="JAPFFF010000016">
    <property type="protein sequence ID" value="KAK8864956.1"/>
    <property type="molecule type" value="Genomic_DNA"/>
</dbReference>
<dbReference type="InterPro" id="IPR038765">
    <property type="entry name" value="Papain-like_cys_pep_sf"/>
</dbReference>
<protein>
    <recommendedName>
        <fullName evidence="3">Transglutaminase-like domain-containing protein</fullName>
    </recommendedName>
</protein>
<organism evidence="4 5">
    <name type="scientific">Tritrichomonas musculus</name>
    <dbReference type="NCBI Taxonomy" id="1915356"/>
    <lineage>
        <taxon>Eukaryota</taxon>
        <taxon>Metamonada</taxon>
        <taxon>Parabasalia</taxon>
        <taxon>Tritrichomonadida</taxon>
        <taxon>Tritrichomonadidae</taxon>
        <taxon>Tritrichomonas</taxon>
    </lineage>
</organism>
<comment type="caution">
    <text evidence="4">The sequence shown here is derived from an EMBL/GenBank/DDBJ whole genome shotgun (WGS) entry which is preliminary data.</text>
</comment>
<sequence>MITDKNSHQYLRWLVKLSDTQPFKYDDIPKEFHDFFTAPGLSHALNIFINKPPSADWSKVENYIDKNTFKDFDDVAQGIRDNFKDSMDKLYAAFYFVTHHVKYDWERCNSSNRQALSIEYIFNKRLGVCADYSKFFRELAKRAGITSKCMRIMPFLNAAKAISWDAYNPPQKPNYDHEAVYLDIGGEKFISEPTWAAGNLNDDHSFSFKYKKSNFLIPYYSAILSHFPEQIIDEKSHYPFSWEQYSLLNQPCVGKELSLESNPFQVINVENGLHEMQFSFVQPVNSISSQIFLLENNTWFSQDTKYISFNCLAKDLPSHHYTLSSEKRCRYKMTICFPKVGSYHIKVFVNTEQLFHVYFNVKSTKERLLGIPGTGKEEKGFTPIVPLDGLTKVTKGYARIRFACKYKRSPLLVCLYKIKKGTFEHESENTVDNCDRCFTVNLPFKYNAKNKSKDLNESLVEDWVLIEFPENRRWEVQIYFANDEGTYTYGVTYFFDVTGAPNPIEYPIFDLPKNRTFLPFKTKAPEKVWVEPSTDPVILDDLDIYFHVFSEKEVKVYFTYDKDKSTVWPSLMNGKDTGKDNIKDFEYSVTFPKYTAYSLKIWDGDNFLGSQNYYLLESELSEESSEEKKLMKDLKNTLEGKIDYCKDIPSSVRKNVEKMVKETKDKNQSKENPKPDEDKPNENKPNESKPSQQNSKTQKPNNKSEQKPNNKNDQKPSNKNEQKPNNKNEQKPNNKNDQKPNNKNDQKPNNKNEQKPGSKNEQKPSNKNEKKPPNSKPNESKPKTDDSKQVKPNDTTSSKNSKNQSKPKDDNNKPKDDSNQKKPQSASKQTKKPELKDGDDAAKINYLMEVAVNFEKERDDLREQINAHQKEMDRREKELRDEFIKHIDALRKDWALKDQVEVEALREKARLRQQHLQEVEKKEKKRLSMKKAEVRQKIASIEKQLKKHPEKRETLSVLYQQLIDIEDKEIEMIVLRKQKQEDEDQLDEMYYQQKKENDQIAHMNIIKNSEELLEKSITNELKAHQMEKERLEQEYSDLQRQDKEQSKCCLLI</sequence>
<reference evidence="4 5" key="1">
    <citation type="submission" date="2024-04" db="EMBL/GenBank/DDBJ databases">
        <title>Tritrichomonas musculus Genome.</title>
        <authorList>
            <person name="Alves-Ferreira E."/>
            <person name="Grigg M."/>
            <person name="Lorenzi H."/>
            <person name="Galac M."/>
        </authorList>
    </citation>
    <scope>NUCLEOTIDE SEQUENCE [LARGE SCALE GENOMIC DNA]</scope>
    <source>
        <strain evidence="4 5">EAF2021</strain>
    </source>
</reference>
<evidence type="ECO:0000313" key="4">
    <source>
        <dbReference type="EMBL" id="KAK8864956.1"/>
    </source>
</evidence>
<feature type="coiled-coil region" evidence="1">
    <location>
        <begin position="844"/>
        <end position="985"/>
    </location>
</feature>
<gene>
    <name evidence="4" type="ORF">M9Y10_010483</name>
</gene>
<dbReference type="InterPro" id="IPR052557">
    <property type="entry name" value="CAP/Cytokinesis_protein"/>
</dbReference>
<feature type="compositionally biased region" description="Basic and acidic residues" evidence="2">
    <location>
        <begin position="806"/>
        <end position="820"/>
    </location>
</feature>
<keyword evidence="1" id="KW-0175">Coiled coil</keyword>
<feature type="coiled-coil region" evidence="1">
    <location>
        <begin position="1014"/>
        <end position="1048"/>
    </location>
</feature>
<accession>A0ABR2ILR5</accession>
<evidence type="ECO:0000259" key="3">
    <source>
        <dbReference type="Pfam" id="PF01841"/>
    </source>
</evidence>
<proteinExistence type="predicted"/>
<feature type="compositionally biased region" description="Basic and acidic residues" evidence="2">
    <location>
        <begin position="831"/>
        <end position="841"/>
    </location>
</feature>
<dbReference type="Proteomes" id="UP001470230">
    <property type="component" value="Unassembled WGS sequence"/>
</dbReference>
<evidence type="ECO:0000256" key="1">
    <source>
        <dbReference type="SAM" id="Coils"/>
    </source>
</evidence>
<feature type="compositionally biased region" description="Basic and acidic residues" evidence="2">
    <location>
        <begin position="702"/>
        <end position="791"/>
    </location>
</feature>
<dbReference type="Pfam" id="PF01841">
    <property type="entry name" value="Transglut_core"/>
    <property type="match status" value="1"/>
</dbReference>
<feature type="compositionally biased region" description="Basic and acidic residues" evidence="2">
    <location>
        <begin position="655"/>
        <end position="687"/>
    </location>
</feature>
<dbReference type="PANTHER" id="PTHR46333">
    <property type="entry name" value="CYTOKINESIS PROTEIN 3"/>
    <property type="match status" value="1"/>
</dbReference>
<dbReference type="PANTHER" id="PTHR46333:SF2">
    <property type="entry name" value="CYTOKINESIS PROTEIN 3"/>
    <property type="match status" value="1"/>
</dbReference>
<feature type="compositionally biased region" description="Polar residues" evidence="2">
    <location>
        <begin position="688"/>
        <end position="701"/>
    </location>
</feature>
<evidence type="ECO:0000256" key="2">
    <source>
        <dbReference type="SAM" id="MobiDB-lite"/>
    </source>
</evidence>
<dbReference type="Gene3D" id="3.10.620.30">
    <property type="match status" value="1"/>
</dbReference>